<organism evidence="12 13">
    <name type="scientific">Methylobacterium nodulans (strain LMG 21967 / CNCM I-2342 / ORS 2060)</name>
    <dbReference type="NCBI Taxonomy" id="460265"/>
    <lineage>
        <taxon>Bacteria</taxon>
        <taxon>Pseudomonadati</taxon>
        <taxon>Pseudomonadota</taxon>
        <taxon>Alphaproteobacteria</taxon>
        <taxon>Hyphomicrobiales</taxon>
        <taxon>Methylobacteriaceae</taxon>
        <taxon>Methylobacterium</taxon>
    </lineage>
</organism>
<dbReference type="PROSITE" id="PS00154">
    <property type="entry name" value="ATPASE_E1_E2"/>
    <property type="match status" value="1"/>
</dbReference>
<evidence type="ECO:0000256" key="6">
    <source>
        <dbReference type="ARBA" id="ARBA00022967"/>
    </source>
</evidence>
<feature type="region of interest" description="Disordered" evidence="9">
    <location>
        <begin position="1"/>
        <end position="22"/>
    </location>
</feature>
<dbReference type="GO" id="GO:0005886">
    <property type="term" value="C:plasma membrane"/>
    <property type="evidence" value="ECO:0007669"/>
    <property type="project" value="TreeGrafter"/>
</dbReference>
<dbReference type="Pfam" id="PF13246">
    <property type="entry name" value="Cation_ATPase"/>
    <property type="match status" value="1"/>
</dbReference>
<dbReference type="EMBL" id="CP001349">
    <property type="protein sequence ID" value="ACL60560.1"/>
    <property type="molecule type" value="Genomic_DNA"/>
</dbReference>
<dbReference type="Gene3D" id="3.40.50.1000">
    <property type="entry name" value="HAD superfamily/HAD-like"/>
    <property type="match status" value="1"/>
</dbReference>
<dbReference type="OrthoDB" id="391538at2"/>
<feature type="domain" description="Cation-transporting P-type ATPase N-terminal" evidence="11">
    <location>
        <begin position="118"/>
        <end position="191"/>
    </location>
</feature>
<dbReference type="SUPFAM" id="SSF81660">
    <property type="entry name" value="Metal cation-transporting ATPase, ATP-binding domain N"/>
    <property type="match status" value="1"/>
</dbReference>
<dbReference type="InterPro" id="IPR050510">
    <property type="entry name" value="Cation_transp_ATPase_P-type"/>
</dbReference>
<accession>B8IRL0</accession>
<evidence type="ECO:0000256" key="7">
    <source>
        <dbReference type="ARBA" id="ARBA00022989"/>
    </source>
</evidence>
<dbReference type="eggNOG" id="COG0474">
    <property type="taxonomic scope" value="Bacteria"/>
</dbReference>
<feature type="region of interest" description="Disordered" evidence="9">
    <location>
        <begin position="996"/>
        <end position="1032"/>
    </location>
</feature>
<dbReference type="PANTHER" id="PTHR43294">
    <property type="entry name" value="SODIUM/POTASSIUM-TRANSPORTING ATPASE SUBUNIT ALPHA"/>
    <property type="match status" value="1"/>
</dbReference>
<dbReference type="PANTHER" id="PTHR43294:SF20">
    <property type="entry name" value="P-TYPE ATPASE"/>
    <property type="match status" value="1"/>
</dbReference>
<keyword evidence="7 10" id="KW-1133">Transmembrane helix</keyword>
<dbReference type="HOGENOM" id="CLU_002360_3_3_5"/>
<sequence>MAQTASAPAWPQSTGPLQAPDLQPACEAVSGTVVPLHLSRSGRSRLRVDGLTGTPDLAERLERGLSALPEIRSASASTLTGNVVVHHDPALAVHALIARIQALVRGEPLSPPDAAQDAWHRTAPEQIAAELRTDLRSGLTSAEAQARLAAGANTLPPLQQRSALGILAEQFASLPVLLLAGAAAISLATGALLEAGAIAAVVVLNAGIGYTTESRTERTIQSLGLPGPMTTPVVRDGSAVDLPAEALVPGDLITLQRGMVVPADARLLAVQSLSVSEAALTGESLPVAKAADTLGTVILPLAERTNMVYRGTIVTGGSGTAVVVATGAHTEVGRIQRLVADIRDPATPIQRQLDELGRQLVWVTLLASAAIFGVGLLRGLAALLVLRSALSVAVAAVPEGLPMVATSTLALGVEAMRRRAVLVRRLEAIETLAAADVICFDKTGTLTFGTMSVAALAIGERLYRAGAKGLVDQAGAAPDPADPRLIQLLRIGSLCSEAGIEHPHGQPVLTGSATENALIQAALDAGIDVLGLRQDWAVRSVQHRTEAYRFMATVHAAGPRRFTAVKGSPDEVLARCRWDAMPEGGSRELTADRRAIIRASNDRLARDALRVLGFAYRESRDDAVGAERIEDLIWVGLVGLSDPVRPGLDALMQQLHRAGLQTIMLTGDQSATARAVGEHIGLNGHDSTSLQVLDSVDLDRLAEAERGPALRRTHAFARISPAQKLAVVRDLQRSGATVVMVGDGVNDSPALRAADVGIALGRDGPAAAREVADIFLESDDPRALLLALERGRATATNIRKAIHYLLSTNASEILLMLMTTAAGFGQALSPIQLLWINLISDVLPGIGLALEPPEPGILDSKPMPTGTALVDPAETGQLAKEAALLTSGALAAALFGAARYGRDAAQTRTMTFGSLTCAQLLHALTCRSGAGHRTPLSRNPVLGRILAGSFLAQGAALLVPGLRGLLGVGPIGALDGLVMLAGGVGPFLAAKALSSSGSPDLHFRRSPAPTGARPPAERAEGSASSLERGGTL</sequence>
<dbReference type="SFLD" id="SFLDF00027">
    <property type="entry name" value="p-type_atpase"/>
    <property type="match status" value="1"/>
</dbReference>
<keyword evidence="8 10" id="KW-0472">Membrane</keyword>
<dbReference type="SUPFAM" id="SSF81665">
    <property type="entry name" value="Calcium ATPase, transmembrane domain M"/>
    <property type="match status" value="1"/>
</dbReference>
<dbReference type="GO" id="GO:0030007">
    <property type="term" value="P:intracellular potassium ion homeostasis"/>
    <property type="evidence" value="ECO:0007669"/>
    <property type="project" value="TreeGrafter"/>
</dbReference>
<dbReference type="InterPro" id="IPR023298">
    <property type="entry name" value="ATPase_P-typ_TM_dom_sf"/>
</dbReference>
<dbReference type="InterPro" id="IPR023214">
    <property type="entry name" value="HAD_sf"/>
</dbReference>
<keyword evidence="3 10" id="KW-0812">Transmembrane</keyword>
<dbReference type="InterPro" id="IPR036412">
    <property type="entry name" value="HAD-like_sf"/>
</dbReference>
<dbReference type="GO" id="GO:0005524">
    <property type="term" value="F:ATP binding"/>
    <property type="evidence" value="ECO:0007669"/>
    <property type="project" value="UniProtKB-KW"/>
</dbReference>
<dbReference type="NCBIfam" id="TIGR01494">
    <property type="entry name" value="ATPase_P-type"/>
    <property type="match status" value="2"/>
</dbReference>
<keyword evidence="13" id="KW-1185">Reference proteome</keyword>
<dbReference type="GO" id="GO:0005391">
    <property type="term" value="F:P-type sodium:potassium-exchanging transporter activity"/>
    <property type="evidence" value="ECO:0007669"/>
    <property type="project" value="TreeGrafter"/>
</dbReference>
<feature type="transmembrane region" description="Helical" evidence="10">
    <location>
        <begin position="360"/>
        <end position="386"/>
    </location>
</feature>
<dbReference type="Gene3D" id="2.70.150.10">
    <property type="entry name" value="Calcium-transporting ATPase, cytoplasmic transduction domain A"/>
    <property type="match status" value="1"/>
</dbReference>
<dbReference type="Gene3D" id="3.40.1110.10">
    <property type="entry name" value="Calcium-transporting ATPase, cytoplasmic domain N"/>
    <property type="match status" value="1"/>
</dbReference>
<dbReference type="Pfam" id="PF00122">
    <property type="entry name" value="E1-E2_ATPase"/>
    <property type="match status" value="1"/>
</dbReference>
<dbReference type="SUPFAM" id="SSF56784">
    <property type="entry name" value="HAD-like"/>
    <property type="match status" value="1"/>
</dbReference>
<dbReference type="SFLD" id="SFLDG00002">
    <property type="entry name" value="C1.7:_P-type_atpase_like"/>
    <property type="match status" value="1"/>
</dbReference>
<evidence type="ECO:0000256" key="8">
    <source>
        <dbReference type="ARBA" id="ARBA00023136"/>
    </source>
</evidence>
<dbReference type="GO" id="GO:0036376">
    <property type="term" value="P:sodium ion export across plasma membrane"/>
    <property type="evidence" value="ECO:0007669"/>
    <property type="project" value="TreeGrafter"/>
</dbReference>
<dbReference type="InterPro" id="IPR006068">
    <property type="entry name" value="ATPase_P-typ_cation-transptr_C"/>
</dbReference>
<evidence type="ECO:0000313" key="12">
    <source>
        <dbReference type="EMBL" id="ACL60560.1"/>
    </source>
</evidence>
<dbReference type="InterPro" id="IPR001757">
    <property type="entry name" value="P_typ_ATPase"/>
</dbReference>
<evidence type="ECO:0000256" key="1">
    <source>
        <dbReference type="ARBA" id="ARBA00004141"/>
    </source>
</evidence>
<dbReference type="PRINTS" id="PR00120">
    <property type="entry name" value="HATPASE"/>
</dbReference>
<dbReference type="Pfam" id="PF00689">
    <property type="entry name" value="Cation_ATPase_C"/>
    <property type="match status" value="1"/>
</dbReference>
<dbReference type="SUPFAM" id="SSF81653">
    <property type="entry name" value="Calcium ATPase, transduction domain A"/>
    <property type="match status" value="1"/>
</dbReference>
<dbReference type="GO" id="GO:0006883">
    <property type="term" value="P:intracellular sodium ion homeostasis"/>
    <property type="evidence" value="ECO:0007669"/>
    <property type="project" value="TreeGrafter"/>
</dbReference>
<feature type="compositionally biased region" description="Polar residues" evidence="9">
    <location>
        <begin position="1"/>
        <end position="16"/>
    </location>
</feature>
<dbReference type="GO" id="GO:1990573">
    <property type="term" value="P:potassium ion import across plasma membrane"/>
    <property type="evidence" value="ECO:0007669"/>
    <property type="project" value="TreeGrafter"/>
</dbReference>
<keyword evidence="6" id="KW-1278">Translocase</keyword>
<dbReference type="KEGG" id="mno:Mnod_5730"/>
<evidence type="ECO:0000256" key="2">
    <source>
        <dbReference type="ARBA" id="ARBA00005675"/>
    </source>
</evidence>
<dbReference type="Pfam" id="PF00690">
    <property type="entry name" value="Cation_ATPase_N"/>
    <property type="match status" value="1"/>
</dbReference>
<dbReference type="GO" id="GO:0016887">
    <property type="term" value="F:ATP hydrolysis activity"/>
    <property type="evidence" value="ECO:0007669"/>
    <property type="project" value="InterPro"/>
</dbReference>
<dbReference type="InterPro" id="IPR059000">
    <property type="entry name" value="ATPase_P-type_domA"/>
</dbReference>
<evidence type="ECO:0000313" key="13">
    <source>
        <dbReference type="Proteomes" id="UP000008207"/>
    </source>
</evidence>
<dbReference type="InterPro" id="IPR018303">
    <property type="entry name" value="ATPase_P-typ_P_site"/>
</dbReference>
<dbReference type="AlphaFoldDB" id="B8IRL0"/>
<evidence type="ECO:0000256" key="4">
    <source>
        <dbReference type="ARBA" id="ARBA00022741"/>
    </source>
</evidence>
<dbReference type="InterPro" id="IPR008250">
    <property type="entry name" value="ATPase_P-typ_transduc_dom_A_sf"/>
</dbReference>
<dbReference type="InterPro" id="IPR004014">
    <property type="entry name" value="ATPase_P-typ_cation-transptr_N"/>
</dbReference>
<dbReference type="PRINTS" id="PR00119">
    <property type="entry name" value="CATATPASE"/>
</dbReference>
<dbReference type="InterPro" id="IPR044492">
    <property type="entry name" value="P_typ_ATPase_HD_dom"/>
</dbReference>
<dbReference type="SFLD" id="SFLDS00003">
    <property type="entry name" value="Haloacid_Dehalogenase"/>
    <property type="match status" value="1"/>
</dbReference>
<dbReference type="STRING" id="460265.Mnod_5730"/>
<dbReference type="InterPro" id="IPR023299">
    <property type="entry name" value="ATPase_P-typ_cyto_dom_N"/>
</dbReference>
<feature type="transmembrane region" description="Helical" evidence="10">
    <location>
        <begin position="191"/>
        <end position="210"/>
    </location>
</feature>
<evidence type="ECO:0000256" key="5">
    <source>
        <dbReference type="ARBA" id="ARBA00022840"/>
    </source>
</evidence>
<evidence type="ECO:0000256" key="3">
    <source>
        <dbReference type="ARBA" id="ARBA00022692"/>
    </source>
</evidence>
<evidence type="ECO:0000256" key="9">
    <source>
        <dbReference type="SAM" id="MobiDB-lite"/>
    </source>
</evidence>
<protein>
    <submittedName>
        <fullName evidence="12">ATPase, P-type (Transporting), HAD superfamily, subfamily IC</fullName>
    </submittedName>
</protein>
<dbReference type="Proteomes" id="UP000008207">
    <property type="component" value="Chromosome"/>
</dbReference>
<keyword evidence="5" id="KW-0067">ATP-binding</keyword>
<dbReference type="Gene3D" id="1.20.1110.10">
    <property type="entry name" value="Calcium-transporting ATPase, transmembrane domain"/>
    <property type="match status" value="1"/>
</dbReference>
<evidence type="ECO:0000256" key="10">
    <source>
        <dbReference type="SAM" id="Phobius"/>
    </source>
</evidence>
<proteinExistence type="inferred from homology"/>
<dbReference type="SMART" id="SM00831">
    <property type="entry name" value="Cation_ATPase_N"/>
    <property type="match status" value="1"/>
</dbReference>
<gene>
    <name evidence="12" type="ordered locus">Mnod_5730</name>
</gene>
<dbReference type="RefSeq" id="WP_015932159.1">
    <property type="nucleotide sequence ID" value="NC_011894.1"/>
</dbReference>
<name>B8IRL0_METNO</name>
<comment type="subcellular location">
    <subcellularLocation>
        <location evidence="1">Membrane</location>
        <topology evidence="1">Multi-pass membrane protein</topology>
    </subcellularLocation>
</comment>
<evidence type="ECO:0000259" key="11">
    <source>
        <dbReference type="SMART" id="SM00831"/>
    </source>
</evidence>
<reference evidence="12 13" key="1">
    <citation type="submission" date="2009-01" db="EMBL/GenBank/DDBJ databases">
        <title>Complete sequence of chromosome of Methylobacterium nodulans ORS 2060.</title>
        <authorList>
            <consortium name="US DOE Joint Genome Institute"/>
            <person name="Lucas S."/>
            <person name="Copeland A."/>
            <person name="Lapidus A."/>
            <person name="Glavina del Rio T."/>
            <person name="Dalin E."/>
            <person name="Tice H."/>
            <person name="Bruce D."/>
            <person name="Goodwin L."/>
            <person name="Pitluck S."/>
            <person name="Sims D."/>
            <person name="Brettin T."/>
            <person name="Detter J.C."/>
            <person name="Han C."/>
            <person name="Larimer F."/>
            <person name="Land M."/>
            <person name="Hauser L."/>
            <person name="Kyrpides N."/>
            <person name="Ivanova N."/>
            <person name="Marx C.J."/>
            <person name="Richardson P."/>
        </authorList>
    </citation>
    <scope>NUCLEOTIDE SEQUENCE [LARGE SCALE GENOMIC DNA]</scope>
    <source>
        <strain evidence="13">LMG 21967 / CNCM I-2342 / ORS 2060</strain>
    </source>
</reference>
<keyword evidence="4" id="KW-0547">Nucleotide-binding</keyword>
<comment type="similarity">
    <text evidence="2">Belongs to the cation transport ATPase (P-type) (TC 3.A.3) family. Type IIA subfamily.</text>
</comment>
<dbReference type="GO" id="GO:1902600">
    <property type="term" value="P:proton transmembrane transport"/>
    <property type="evidence" value="ECO:0007669"/>
    <property type="project" value="TreeGrafter"/>
</dbReference>